<proteinExistence type="predicted"/>
<dbReference type="AlphaFoldDB" id="A0A7J7KRB2"/>
<evidence type="ECO:0000313" key="2">
    <source>
        <dbReference type="Proteomes" id="UP000593567"/>
    </source>
</evidence>
<keyword evidence="2" id="KW-1185">Reference proteome</keyword>
<comment type="caution">
    <text evidence="1">The sequence shown here is derived from an EMBL/GenBank/DDBJ whole genome shotgun (WGS) entry which is preliminary data.</text>
</comment>
<dbReference type="Proteomes" id="UP000593567">
    <property type="component" value="Unassembled WGS sequence"/>
</dbReference>
<protein>
    <submittedName>
        <fullName evidence="1">Uncharacterized protein</fullName>
    </submittedName>
</protein>
<gene>
    <name evidence="1" type="ORF">EB796_001017</name>
</gene>
<name>A0A7J7KRB2_BUGNE</name>
<evidence type="ECO:0000313" key="1">
    <source>
        <dbReference type="EMBL" id="KAF6040688.1"/>
    </source>
</evidence>
<accession>A0A7J7KRB2</accession>
<sequence>MRMVCYSHRAFYSDLQHTEGQKWPYHRRQLPKLNQWIEHYNLPVQELLDISPDLSGIVQNLQFGKASGSDEISAELLKDGLGILP</sequence>
<dbReference type="EMBL" id="VXIV02000115">
    <property type="protein sequence ID" value="KAF6040688.1"/>
    <property type="molecule type" value="Genomic_DNA"/>
</dbReference>
<organism evidence="1 2">
    <name type="scientific">Bugula neritina</name>
    <name type="common">Brown bryozoan</name>
    <name type="synonym">Sertularia neritina</name>
    <dbReference type="NCBI Taxonomy" id="10212"/>
    <lineage>
        <taxon>Eukaryota</taxon>
        <taxon>Metazoa</taxon>
        <taxon>Spiralia</taxon>
        <taxon>Lophotrochozoa</taxon>
        <taxon>Bryozoa</taxon>
        <taxon>Gymnolaemata</taxon>
        <taxon>Cheilostomatida</taxon>
        <taxon>Flustrina</taxon>
        <taxon>Buguloidea</taxon>
        <taxon>Bugulidae</taxon>
        <taxon>Bugula</taxon>
    </lineage>
</organism>
<reference evidence="1" key="1">
    <citation type="submission" date="2020-06" db="EMBL/GenBank/DDBJ databases">
        <title>Draft genome of Bugula neritina, a colonial animal packing powerful symbionts and potential medicines.</title>
        <authorList>
            <person name="Rayko M."/>
        </authorList>
    </citation>
    <scope>NUCLEOTIDE SEQUENCE [LARGE SCALE GENOMIC DNA]</scope>
    <source>
        <strain evidence="1">Kwan_BN1</strain>
    </source>
</reference>